<evidence type="ECO:0000313" key="2">
    <source>
        <dbReference type="Proteomes" id="UP000245626"/>
    </source>
</evidence>
<name>A0ACD0NXC3_9BASI</name>
<dbReference type="Proteomes" id="UP000245626">
    <property type="component" value="Unassembled WGS sequence"/>
</dbReference>
<sequence length="310" mass="32360">MPPILAAPPTPANSGPVNGSPGGGVTSQAQGHHHTPPSRSSETKDRVAEADREAAHQREDATRSPHSPAVQDRTGTFSPAPRPPSSRLSISVHGFQESPGPPLTSSARTSNPSTPGPAGGSRLSRSGSMMKEGSSTGAAAPLRAASSYLMHLKFMPELDAEVSVHHTRNPSIISEPVRRIPCSDSRTPSPHETTSTPHVVITQQNLQIAAMEQARHAFIDNFLQGPNRKALEKALVELRDSEIELMGARARTVATEAALEAAKEAADAYSLAENQKELDMANSGLLNGRNGIVGGEGGRISTLGGGPSVG</sequence>
<organism evidence="1 2">
    <name type="scientific">Violaceomyces palustris</name>
    <dbReference type="NCBI Taxonomy" id="1673888"/>
    <lineage>
        <taxon>Eukaryota</taxon>
        <taxon>Fungi</taxon>
        <taxon>Dikarya</taxon>
        <taxon>Basidiomycota</taxon>
        <taxon>Ustilaginomycotina</taxon>
        <taxon>Ustilaginomycetes</taxon>
        <taxon>Violaceomycetales</taxon>
        <taxon>Violaceomycetaceae</taxon>
        <taxon>Violaceomyces</taxon>
    </lineage>
</organism>
<accession>A0ACD0NXC3</accession>
<evidence type="ECO:0000313" key="1">
    <source>
        <dbReference type="EMBL" id="PWN50449.1"/>
    </source>
</evidence>
<gene>
    <name evidence="1" type="ORF">IE53DRAFT_94931</name>
</gene>
<proteinExistence type="predicted"/>
<protein>
    <submittedName>
        <fullName evidence="1">Uncharacterized protein</fullName>
    </submittedName>
</protein>
<reference evidence="1 2" key="1">
    <citation type="journal article" date="2018" name="Mol. Biol. Evol.">
        <title>Broad Genomic Sampling Reveals a Smut Pathogenic Ancestry of the Fungal Clade Ustilaginomycotina.</title>
        <authorList>
            <person name="Kijpornyongpan T."/>
            <person name="Mondo S.J."/>
            <person name="Barry K."/>
            <person name="Sandor L."/>
            <person name="Lee J."/>
            <person name="Lipzen A."/>
            <person name="Pangilinan J."/>
            <person name="LaButti K."/>
            <person name="Hainaut M."/>
            <person name="Henrissat B."/>
            <person name="Grigoriev I.V."/>
            <person name="Spatafora J.W."/>
            <person name="Aime M.C."/>
        </authorList>
    </citation>
    <scope>NUCLEOTIDE SEQUENCE [LARGE SCALE GENOMIC DNA]</scope>
    <source>
        <strain evidence="1 2">SA 807</strain>
    </source>
</reference>
<dbReference type="EMBL" id="KZ819930">
    <property type="protein sequence ID" value="PWN50449.1"/>
    <property type="molecule type" value="Genomic_DNA"/>
</dbReference>
<keyword evidence="2" id="KW-1185">Reference proteome</keyword>